<dbReference type="GO" id="GO:0016491">
    <property type="term" value="F:oxidoreductase activity"/>
    <property type="evidence" value="ECO:0007669"/>
    <property type="project" value="UniProtKB-KW"/>
</dbReference>
<evidence type="ECO:0000259" key="2">
    <source>
        <dbReference type="PROSITE" id="PS51471"/>
    </source>
</evidence>
<dbReference type="InterPro" id="IPR027443">
    <property type="entry name" value="IPNS-like_sf"/>
</dbReference>
<dbReference type="InterPro" id="IPR026992">
    <property type="entry name" value="DIOX_N"/>
</dbReference>
<dbReference type="InterPro" id="IPR044861">
    <property type="entry name" value="IPNS-like_FE2OG_OXY"/>
</dbReference>
<protein>
    <submittedName>
        <fullName evidence="3">Unplaced genomic scaffold supercont1.16, whole genome shotgun sequence</fullName>
    </submittedName>
</protein>
<dbReference type="EMBL" id="KN847988">
    <property type="protein sequence ID" value="KIR45465.1"/>
    <property type="molecule type" value="Genomic_DNA"/>
</dbReference>
<dbReference type="SUPFAM" id="SSF51197">
    <property type="entry name" value="Clavaminate synthase-like"/>
    <property type="match status" value="1"/>
</dbReference>
<accession>A0A0D0VKK7</accession>
<dbReference type="AlphaFoldDB" id="A0A0D0VKK7"/>
<dbReference type="PRINTS" id="PR00682">
    <property type="entry name" value="IPNSYNTHASE"/>
</dbReference>
<dbReference type="Pfam" id="PF14226">
    <property type="entry name" value="DIOX_N"/>
    <property type="match status" value="1"/>
</dbReference>
<dbReference type="PROSITE" id="PS51471">
    <property type="entry name" value="FE2OG_OXY"/>
    <property type="match status" value="1"/>
</dbReference>
<keyword evidence="1" id="KW-0408">Iron</keyword>
<dbReference type="InterPro" id="IPR050231">
    <property type="entry name" value="Iron_ascorbate_oxido_reductase"/>
</dbReference>
<name>A0A0D0VKK7_CRYGA</name>
<dbReference type="FunFam" id="2.60.120.330:FF:000063">
    <property type="entry name" value="Unplaced genomic scaffold supercont1.11, whole genome shotgun sequence"/>
    <property type="match status" value="1"/>
</dbReference>
<dbReference type="Pfam" id="PF03171">
    <property type="entry name" value="2OG-FeII_Oxy"/>
    <property type="match status" value="1"/>
</dbReference>
<keyword evidence="1" id="KW-0560">Oxidoreductase</keyword>
<dbReference type="HOGENOM" id="CLU_010119_6_2_1"/>
<feature type="domain" description="Fe2OG dioxygenase" evidence="2">
    <location>
        <begin position="168"/>
        <end position="278"/>
    </location>
</feature>
<dbReference type="OrthoDB" id="288590at2759"/>
<keyword evidence="1" id="KW-0479">Metal-binding</keyword>
<reference evidence="3" key="1">
    <citation type="submission" date="2015-01" db="EMBL/GenBank/DDBJ databases">
        <title>The Genome Sequence of Cryptococcus gattii CA1280.</title>
        <authorList>
            <consortium name="The Broad Institute Genomics Platform"/>
            <person name="Cuomo C."/>
            <person name="Litvintseva A."/>
            <person name="Chen Y."/>
            <person name="Heitman J."/>
            <person name="Sun S."/>
            <person name="Springer D."/>
            <person name="Dromer F."/>
            <person name="Young S."/>
            <person name="Zeng Q."/>
            <person name="Gargeya S."/>
            <person name="Abouelleil A."/>
            <person name="Alvarado L."/>
            <person name="Chapman S.B."/>
            <person name="Gainer-Dewar J."/>
            <person name="Goldberg J."/>
            <person name="Griggs A."/>
            <person name="Gujja S."/>
            <person name="Hansen M."/>
            <person name="Howarth C."/>
            <person name="Imamovic A."/>
            <person name="Larimer J."/>
            <person name="Murphy C."/>
            <person name="Naylor J."/>
            <person name="Pearson M."/>
            <person name="Priest M."/>
            <person name="Roberts A."/>
            <person name="Saif S."/>
            <person name="Shea T."/>
            <person name="Sykes S."/>
            <person name="Wortman J."/>
            <person name="Nusbaum C."/>
            <person name="Birren B."/>
        </authorList>
    </citation>
    <scope>NUCLEOTIDE SEQUENCE [LARGE SCALE GENOMIC DNA]</scope>
    <source>
        <strain evidence="3">CA1280</strain>
    </source>
</reference>
<proteinExistence type="inferred from homology"/>
<dbReference type="GO" id="GO:0046872">
    <property type="term" value="F:metal ion binding"/>
    <property type="evidence" value="ECO:0007669"/>
    <property type="project" value="UniProtKB-KW"/>
</dbReference>
<dbReference type="InterPro" id="IPR005123">
    <property type="entry name" value="Oxoglu/Fe-dep_dioxygenase_dom"/>
</dbReference>
<evidence type="ECO:0000313" key="3">
    <source>
        <dbReference type="EMBL" id="KIR45465.1"/>
    </source>
</evidence>
<comment type="similarity">
    <text evidence="1">Belongs to the iron/ascorbate-dependent oxidoreductase family.</text>
</comment>
<organism evidence="3">
    <name type="scientific">Cryptococcus bacillisporus CA1280</name>
    <dbReference type="NCBI Taxonomy" id="1296109"/>
    <lineage>
        <taxon>Eukaryota</taxon>
        <taxon>Fungi</taxon>
        <taxon>Dikarya</taxon>
        <taxon>Basidiomycota</taxon>
        <taxon>Agaricomycotina</taxon>
        <taxon>Tremellomycetes</taxon>
        <taxon>Tremellales</taxon>
        <taxon>Cryptococcaceae</taxon>
        <taxon>Cryptococcus</taxon>
        <taxon>Cryptococcus gattii species complex</taxon>
    </lineage>
</organism>
<evidence type="ECO:0000256" key="1">
    <source>
        <dbReference type="RuleBase" id="RU003682"/>
    </source>
</evidence>
<dbReference type="PANTHER" id="PTHR47990">
    <property type="entry name" value="2-OXOGLUTARATE (2OG) AND FE(II)-DEPENDENT OXYGENASE SUPERFAMILY PROTEIN-RELATED"/>
    <property type="match status" value="1"/>
</dbReference>
<dbReference type="Gene3D" id="2.60.120.330">
    <property type="entry name" value="B-lactam Antibiotic, Isopenicillin N Synthase, Chain"/>
    <property type="match status" value="1"/>
</dbReference>
<sequence length="332" mass="36729">MAVNINSAASLPIISLAEHNTVNSLAKALYDSCTKEGFIYVCDHGIPQEVIDQAFAISADYFIHARPEDKVDLKTNLGYTAIHSRQESLDSTRPSSGDLKEFFHVADNHWRVKNGESPQELPEALEPSRKALDDFIGQINCLADRILRGLSVALKLKPDFLTNQHKGELNRLRMLHYPPVNVEQNGLDSDSNEIRAGAHTDYGSITILFQHIVSGLQVHRNGSWIDVVPRKGCVVINIGDALEFWSGGLFKSTLHRVVMPRSQAETASRYSIAYFVHADNASVLEPFTDGIDEDALDEIIARKGLPRGTRMITGGDYVQARLAATYGMKVMA</sequence>
<gene>
    <name evidence="3" type="ORF">I312_05174</name>
</gene>